<gene>
    <name evidence="1" type="ORF">VNO78_11760</name>
</gene>
<reference evidence="1 2" key="1">
    <citation type="submission" date="2024-01" db="EMBL/GenBank/DDBJ databases">
        <title>The genomes of 5 underutilized Papilionoideae crops provide insights into root nodulation and disease resistanc.</title>
        <authorList>
            <person name="Jiang F."/>
        </authorList>
    </citation>
    <scope>NUCLEOTIDE SEQUENCE [LARGE SCALE GENOMIC DNA]</scope>
    <source>
        <strain evidence="1">DUOXIRENSHENG_FW03</strain>
        <tissue evidence="1">Leaves</tissue>
    </source>
</reference>
<dbReference type="AlphaFoldDB" id="A0AAN9SM14"/>
<organism evidence="1 2">
    <name type="scientific">Psophocarpus tetragonolobus</name>
    <name type="common">Winged bean</name>
    <name type="synonym">Dolichos tetragonolobus</name>
    <dbReference type="NCBI Taxonomy" id="3891"/>
    <lineage>
        <taxon>Eukaryota</taxon>
        <taxon>Viridiplantae</taxon>
        <taxon>Streptophyta</taxon>
        <taxon>Embryophyta</taxon>
        <taxon>Tracheophyta</taxon>
        <taxon>Spermatophyta</taxon>
        <taxon>Magnoliopsida</taxon>
        <taxon>eudicotyledons</taxon>
        <taxon>Gunneridae</taxon>
        <taxon>Pentapetalae</taxon>
        <taxon>rosids</taxon>
        <taxon>fabids</taxon>
        <taxon>Fabales</taxon>
        <taxon>Fabaceae</taxon>
        <taxon>Papilionoideae</taxon>
        <taxon>50 kb inversion clade</taxon>
        <taxon>NPAAA clade</taxon>
        <taxon>indigoferoid/millettioid clade</taxon>
        <taxon>Phaseoleae</taxon>
        <taxon>Psophocarpus</taxon>
    </lineage>
</organism>
<evidence type="ECO:0000313" key="2">
    <source>
        <dbReference type="Proteomes" id="UP001386955"/>
    </source>
</evidence>
<keyword evidence="2" id="KW-1185">Reference proteome</keyword>
<accession>A0AAN9SM14</accession>
<dbReference type="EMBL" id="JAYMYS010000003">
    <property type="protein sequence ID" value="KAK7400550.1"/>
    <property type="molecule type" value="Genomic_DNA"/>
</dbReference>
<sequence length="97" mass="11264">MLLHTKDAEGDVFMEEMDWKWKYLSLTNAIHPHSTVGKGIPFSSCSLHLRQGSRVDQLSYHREELLEQNCILKRGRREVLTLRMLLHIKDAEGDVCT</sequence>
<evidence type="ECO:0000313" key="1">
    <source>
        <dbReference type="EMBL" id="KAK7400550.1"/>
    </source>
</evidence>
<dbReference type="Proteomes" id="UP001386955">
    <property type="component" value="Unassembled WGS sequence"/>
</dbReference>
<proteinExistence type="predicted"/>
<name>A0AAN9SM14_PSOTE</name>
<comment type="caution">
    <text evidence="1">The sequence shown here is derived from an EMBL/GenBank/DDBJ whole genome shotgun (WGS) entry which is preliminary data.</text>
</comment>
<protein>
    <submittedName>
        <fullName evidence="1">Uncharacterized protein</fullName>
    </submittedName>
</protein>